<feature type="domain" description="ABC transmembrane type-1" evidence="10">
    <location>
        <begin position="94"/>
        <end position="283"/>
    </location>
</feature>
<reference evidence="11" key="1">
    <citation type="submission" date="2020-02" db="EMBL/GenBank/DDBJ databases">
        <authorList>
            <person name="Meier V. D."/>
        </authorList>
    </citation>
    <scope>NUCLEOTIDE SEQUENCE</scope>
    <source>
        <strain evidence="11">AVDCRST_MAG72</strain>
    </source>
</reference>
<keyword evidence="3 8" id="KW-0813">Transport</keyword>
<feature type="transmembrane region" description="Helical" evidence="8">
    <location>
        <begin position="37"/>
        <end position="58"/>
    </location>
</feature>
<proteinExistence type="inferred from homology"/>
<evidence type="ECO:0000256" key="6">
    <source>
        <dbReference type="ARBA" id="ARBA00022989"/>
    </source>
</evidence>
<dbReference type="PANTHER" id="PTHR43848">
    <property type="entry name" value="PUTRESCINE TRANSPORT SYSTEM PERMEASE PROTEIN POTI"/>
    <property type="match status" value="1"/>
</dbReference>
<feature type="transmembrane region" description="Helical" evidence="8">
    <location>
        <begin position="132"/>
        <end position="155"/>
    </location>
</feature>
<feature type="transmembrane region" description="Helical" evidence="8">
    <location>
        <begin position="161"/>
        <end position="183"/>
    </location>
</feature>
<feature type="region of interest" description="Disordered" evidence="9">
    <location>
        <begin position="1"/>
        <end position="26"/>
    </location>
</feature>
<dbReference type="InterPro" id="IPR051789">
    <property type="entry name" value="Bact_Polyamine_Transport"/>
</dbReference>
<feature type="transmembrane region" description="Helical" evidence="8">
    <location>
        <begin position="96"/>
        <end position="120"/>
    </location>
</feature>
<feature type="compositionally biased region" description="Low complexity" evidence="9">
    <location>
        <begin position="1"/>
        <end position="20"/>
    </location>
</feature>
<comment type="similarity">
    <text evidence="2">Belongs to the binding-protein-dependent transport system permease family. CysTW subfamily.</text>
</comment>
<evidence type="ECO:0000313" key="11">
    <source>
        <dbReference type="EMBL" id="CAA9357930.1"/>
    </source>
</evidence>
<evidence type="ECO:0000256" key="5">
    <source>
        <dbReference type="ARBA" id="ARBA00022692"/>
    </source>
</evidence>
<keyword evidence="5 8" id="KW-0812">Transmembrane</keyword>
<dbReference type="AlphaFoldDB" id="A0A6J4MEI6"/>
<dbReference type="PANTHER" id="PTHR43848:SF2">
    <property type="entry name" value="PUTRESCINE TRANSPORT SYSTEM PERMEASE PROTEIN POTI"/>
    <property type="match status" value="1"/>
</dbReference>
<evidence type="ECO:0000256" key="3">
    <source>
        <dbReference type="ARBA" id="ARBA00022448"/>
    </source>
</evidence>
<dbReference type="EMBL" id="CADCUJ010000085">
    <property type="protein sequence ID" value="CAA9357930.1"/>
    <property type="molecule type" value="Genomic_DNA"/>
</dbReference>
<keyword evidence="7 8" id="KW-0472">Membrane</keyword>
<evidence type="ECO:0000256" key="1">
    <source>
        <dbReference type="ARBA" id="ARBA00004651"/>
    </source>
</evidence>
<protein>
    <submittedName>
        <fullName evidence="11">Putrescine transport system permease protein PotI</fullName>
    </submittedName>
</protein>
<dbReference type="GO" id="GO:0005886">
    <property type="term" value="C:plasma membrane"/>
    <property type="evidence" value="ECO:0007669"/>
    <property type="project" value="UniProtKB-SubCell"/>
</dbReference>
<dbReference type="Gene3D" id="1.10.3720.10">
    <property type="entry name" value="MetI-like"/>
    <property type="match status" value="1"/>
</dbReference>
<evidence type="ECO:0000256" key="4">
    <source>
        <dbReference type="ARBA" id="ARBA00022475"/>
    </source>
</evidence>
<dbReference type="PROSITE" id="PS50928">
    <property type="entry name" value="ABC_TM1"/>
    <property type="match status" value="1"/>
</dbReference>
<organism evidence="11">
    <name type="scientific">uncultured Nocardioidaceae bacterium</name>
    <dbReference type="NCBI Taxonomy" id="253824"/>
    <lineage>
        <taxon>Bacteria</taxon>
        <taxon>Bacillati</taxon>
        <taxon>Actinomycetota</taxon>
        <taxon>Actinomycetes</taxon>
        <taxon>Propionibacteriales</taxon>
        <taxon>Nocardioidaceae</taxon>
        <taxon>environmental samples</taxon>
    </lineage>
</organism>
<evidence type="ECO:0000256" key="9">
    <source>
        <dbReference type="SAM" id="MobiDB-lite"/>
    </source>
</evidence>
<evidence type="ECO:0000256" key="2">
    <source>
        <dbReference type="ARBA" id="ARBA00007069"/>
    </source>
</evidence>
<dbReference type="Pfam" id="PF00528">
    <property type="entry name" value="BPD_transp_1"/>
    <property type="match status" value="1"/>
</dbReference>
<accession>A0A6J4MEI6</accession>
<dbReference type="GO" id="GO:0055085">
    <property type="term" value="P:transmembrane transport"/>
    <property type="evidence" value="ECO:0007669"/>
    <property type="project" value="InterPro"/>
</dbReference>
<evidence type="ECO:0000259" key="10">
    <source>
        <dbReference type="PROSITE" id="PS50928"/>
    </source>
</evidence>
<keyword evidence="4" id="KW-1003">Cell membrane</keyword>
<evidence type="ECO:0000256" key="8">
    <source>
        <dbReference type="RuleBase" id="RU363032"/>
    </source>
</evidence>
<keyword evidence="6 8" id="KW-1133">Transmembrane helix</keyword>
<dbReference type="CDD" id="cd06261">
    <property type="entry name" value="TM_PBP2"/>
    <property type="match status" value="1"/>
</dbReference>
<dbReference type="SUPFAM" id="SSF161098">
    <property type="entry name" value="MetI-like"/>
    <property type="match status" value="1"/>
</dbReference>
<gene>
    <name evidence="11" type="ORF">AVDCRST_MAG72-1974</name>
</gene>
<feature type="transmembrane region" description="Helical" evidence="8">
    <location>
        <begin position="265"/>
        <end position="286"/>
    </location>
</feature>
<sequence>MATTLTRGASGAATSGGTARQAPPRKPRLGRWMADRAVLFIGILVLVYTFVPIGYIIALSFNQPSGRSATAAFEAFTWGNWSTICDPDGLCESIRLSFAVSITATILATVLGTLMAFALVRHSFRGRAASNLVIFLPMATPEVVMGASLLAMFVSLGFDSVLGFITIVLAHVLFCLSFVVVTVKARLVGMDSRLEQAAMDLYANEWQTFRRVTLPLAMPGIVAAALLAFSLSFDDFIVTNFTAGQSVTFPLYVYGSKLKGFPPQLFVVGSLMFLVSFAIVIGGELWRRRRP</sequence>
<dbReference type="InterPro" id="IPR000515">
    <property type="entry name" value="MetI-like"/>
</dbReference>
<dbReference type="InterPro" id="IPR035906">
    <property type="entry name" value="MetI-like_sf"/>
</dbReference>
<name>A0A6J4MEI6_9ACTN</name>
<comment type="subcellular location">
    <subcellularLocation>
        <location evidence="1 8">Cell membrane</location>
        <topology evidence="1 8">Multi-pass membrane protein</topology>
    </subcellularLocation>
</comment>
<evidence type="ECO:0000256" key="7">
    <source>
        <dbReference type="ARBA" id="ARBA00023136"/>
    </source>
</evidence>
<feature type="transmembrane region" description="Helical" evidence="8">
    <location>
        <begin position="212"/>
        <end position="233"/>
    </location>
</feature>